<keyword evidence="4" id="KW-1185">Reference proteome</keyword>
<sequence length="106" mass="11185">MKTSFLLSIALGIVIVVSVLMVWTVLGAADVWNSINQTVQDVVGGQDASTFDIEDYLGTRRVVGFTMIVAAVDVVLVTAICTLGAFLYNMSASLLGGVEVTLAEDN</sequence>
<dbReference type="KEGG" id="nano:G5V58_22925"/>
<proteinExistence type="predicted"/>
<dbReference type="InterPro" id="IPR021949">
    <property type="entry name" value="DUF3566_TM"/>
</dbReference>
<protein>
    <submittedName>
        <fullName evidence="3">DUF3566 domain-containing protein</fullName>
    </submittedName>
</protein>
<reference evidence="3 4" key="1">
    <citation type="submission" date="2020-02" db="EMBL/GenBank/DDBJ databases">
        <title>Full genome sequence of Nocardioides sp. R-3366.</title>
        <authorList>
            <person name="Im W.-T."/>
        </authorList>
    </citation>
    <scope>NUCLEOTIDE SEQUENCE [LARGE SCALE GENOMIC DNA]</scope>
    <source>
        <strain evidence="3 4">R-3366</strain>
    </source>
</reference>
<evidence type="ECO:0000313" key="3">
    <source>
        <dbReference type="EMBL" id="QIG46188.1"/>
    </source>
</evidence>
<feature type="transmembrane region" description="Helical" evidence="1">
    <location>
        <begin position="5"/>
        <end position="26"/>
    </location>
</feature>
<keyword evidence="1" id="KW-1133">Transmembrane helix</keyword>
<feature type="transmembrane region" description="Helical" evidence="1">
    <location>
        <begin position="62"/>
        <end position="88"/>
    </location>
</feature>
<accession>A0A6G6WLH3</accession>
<dbReference type="Pfam" id="PF12089">
    <property type="entry name" value="DUF3566"/>
    <property type="match status" value="1"/>
</dbReference>
<evidence type="ECO:0000259" key="2">
    <source>
        <dbReference type="Pfam" id="PF12089"/>
    </source>
</evidence>
<name>A0A6G6WLH3_9ACTN</name>
<keyword evidence="1" id="KW-0812">Transmembrane</keyword>
<dbReference type="AlphaFoldDB" id="A0A6G6WLH3"/>
<feature type="domain" description="DUF3566" evidence="2">
    <location>
        <begin position="1"/>
        <end position="104"/>
    </location>
</feature>
<gene>
    <name evidence="3" type="ORF">G5V58_22925</name>
</gene>
<keyword evidence="1" id="KW-0472">Membrane</keyword>
<organism evidence="3 4">
    <name type="scientific">Nocardioides anomalus</name>
    <dbReference type="NCBI Taxonomy" id="2712223"/>
    <lineage>
        <taxon>Bacteria</taxon>
        <taxon>Bacillati</taxon>
        <taxon>Actinomycetota</taxon>
        <taxon>Actinomycetes</taxon>
        <taxon>Propionibacteriales</taxon>
        <taxon>Nocardioidaceae</taxon>
        <taxon>Nocardioides</taxon>
    </lineage>
</organism>
<evidence type="ECO:0000256" key="1">
    <source>
        <dbReference type="SAM" id="Phobius"/>
    </source>
</evidence>
<evidence type="ECO:0000313" key="4">
    <source>
        <dbReference type="Proteomes" id="UP000502996"/>
    </source>
</evidence>
<dbReference type="Proteomes" id="UP000502996">
    <property type="component" value="Chromosome"/>
</dbReference>
<dbReference type="EMBL" id="CP049257">
    <property type="protein sequence ID" value="QIG46188.1"/>
    <property type="molecule type" value="Genomic_DNA"/>
</dbReference>